<dbReference type="EMBL" id="LNGC01000033">
    <property type="protein sequence ID" value="KYC52116.1"/>
    <property type="molecule type" value="Genomic_DNA"/>
</dbReference>
<gene>
    <name evidence="2" type="ORF">AMQ22_00978</name>
</gene>
<dbReference type="Proteomes" id="UP000075398">
    <property type="component" value="Unassembled WGS sequence"/>
</dbReference>
<accession>A0A150J4G6</accession>
<dbReference type="STRING" id="1705564.APG08_00255"/>
<protein>
    <submittedName>
        <fullName evidence="2">TfuA-like protein</fullName>
    </submittedName>
</protein>
<proteinExistence type="predicted"/>
<evidence type="ECO:0000313" key="2">
    <source>
        <dbReference type="EMBL" id="KYC52116.1"/>
    </source>
</evidence>
<dbReference type="NCBIfam" id="NF033432">
    <property type="entry name" value="ThioGly_TfuA_rel"/>
    <property type="match status" value="1"/>
</dbReference>
<dbReference type="AlphaFoldDB" id="A0A150J4G6"/>
<name>A0A150J4G6_9EURY</name>
<sequence>MTRIIIYLGPSLPREEAKYILSSDNKREVIYAPPVKRGDVPQADSEGFDIIGIIDGVFFRESAVSPRELMEVLKTGKKIYGASSMGALRASELDRYGMIGVGKIYQWYRNGTLNSDDEVALSFDSEEFIPISEPLVNIRETIKKATNEDVINQEESETIFKSAKSLYFPERRWDKIIENSKKILGKDLYNFSVFVKNKRVDIKKEDAILLLKKIDEDSK</sequence>
<evidence type="ECO:0000259" key="1">
    <source>
        <dbReference type="Pfam" id="PF07812"/>
    </source>
</evidence>
<organism evidence="2 3">
    <name type="scientific">Candidatus Methanofastidiosum methylothiophilum</name>
    <dbReference type="NCBI Taxonomy" id="1705564"/>
    <lineage>
        <taxon>Archaea</taxon>
        <taxon>Methanobacteriati</taxon>
        <taxon>Methanobacteriota</taxon>
        <taxon>Stenosarchaea group</taxon>
        <taxon>Candidatus Methanofastidiosia</taxon>
        <taxon>Candidatus Methanofastidiosales</taxon>
        <taxon>Candidatus Methanofastidiosaceae</taxon>
        <taxon>Candidatus Methanofastidiosum</taxon>
    </lineage>
</organism>
<reference evidence="2 3" key="1">
    <citation type="journal article" date="2016" name="ISME J.">
        <title>Chasing the elusive Euryarchaeota class WSA2: genomes reveal a uniquely fastidious methyl-reducing methanogen.</title>
        <authorList>
            <person name="Nobu M.K."/>
            <person name="Narihiro T."/>
            <person name="Kuroda K."/>
            <person name="Mei R."/>
            <person name="Liu W.T."/>
        </authorList>
    </citation>
    <scope>NUCLEOTIDE SEQUENCE [LARGE SCALE GENOMIC DNA]</scope>
    <source>
        <strain evidence="2">U1lsi0528_Bin055</strain>
    </source>
</reference>
<dbReference type="InterPro" id="IPR012924">
    <property type="entry name" value="TfuA_core"/>
</dbReference>
<comment type="caution">
    <text evidence="2">The sequence shown here is derived from an EMBL/GenBank/DDBJ whole genome shotgun (WGS) entry which is preliminary data.</text>
</comment>
<evidence type="ECO:0000313" key="3">
    <source>
        <dbReference type="Proteomes" id="UP000075398"/>
    </source>
</evidence>
<dbReference type="Pfam" id="PF07812">
    <property type="entry name" value="TfuA"/>
    <property type="match status" value="1"/>
</dbReference>
<feature type="domain" description="TfuA-like core" evidence="1">
    <location>
        <begin position="55"/>
        <end position="171"/>
    </location>
</feature>
<dbReference type="PATRIC" id="fig|1705409.3.peg.1010"/>